<dbReference type="RefSeq" id="WP_182540457.1">
    <property type="nucleotide sequence ID" value="NZ_JACJIP010000065.1"/>
</dbReference>
<proteinExistence type="predicted"/>
<dbReference type="EMBL" id="JACJIP010000065">
    <property type="protein sequence ID" value="MBA9088701.1"/>
    <property type="molecule type" value="Genomic_DNA"/>
</dbReference>
<reference evidence="1 2" key="1">
    <citation type="submission" date="2020-08" db="EMBL/GenBank/DDBJ databases">
        <title>Genomic Encyclopedia of Type Strains, Phase III (KMG-III): the genomes of soil and plant-associated and newly described type strains.</title>
        <authorList>
            <person name="Whitman W."/>
        </authorList>
    </citation>
    <scope>NUCLEOTIDE SEQUENCE [LARGE SCALE GENOMIC DNA]</scope>
    <source>
        <strain evidence="1 2">CECT 8693</strain>
    </source>
</reference>
<dbReference type="AlphaFoldDB" id="A0A7W3XUJ3"/>
<protein>
    <submittedName>
        <fullName evidence="1">Uncharacterized protein</fullName>
    </submittedName>
</protein>
<organism evidence="1 2">
    <name type="scientific">Fontibacillus solani</name>
    <dbReference type="NCBI Taxonomy" id="1572857"/>
    <lineage>
        <taxon>Bacteria</taxon>
        <taxon>Bacillati</taxon>
        <taxon>Bacillota</taxon>
        <taxon>Bacilli</taxon>
        <taxon>Bacillales</taxon>
        <taxon>Paenibacillaceae</taxon>
        <taxon>Fontibacillus</taxon>
    </lineage>
</organism>
<evidence type="ECO:0000313" key="2">
    <source>
        <dbReference type="Proteomes" id="UP000567067"/>
    </source>
</evidence>
<evidence type="ECO:0000313" key="1">
    <source>
        <dbReference type="EMBL" id="MBA9088701.1"/>
    </source>
</evidence>
<keyword evidence="2" id="KW-1185">Reference proteome</keyword>
<dbReference type="Proteomes" id="UP000567067">
    <property type="component" value="Unassembled WGS sequence"/>
</dbReference>
<name>A0A7W3XUJ3_9BACL</name>
<accession>A0A7W3XUJ3</accession>
<sequence>MTDSQEVLNYCANESCNAPIHFGQEVWKAGSELVCSGKCLVAKLGAKTVTAGKEEPEGNE</sequence>
<gene>
    <name evidence="1" type="ORF">FHR92_005219</name>
</gene>
<comment type="caution">
    <text evidence="1">The sequence shown here is derived from an EMBL/GenBank/DDBJ whole genome shotgun (WGS) entry which is preliminary data.</text>
</comment>